<protein>
    <submittedName>
        <fullName evidence="1">Uncharacterized protein</fullName>
    </submittedName>
</protein>
<name>A0A429GNE5_9CREN</name>
<accession>A0A429GNE5</accession>
<gene>
    <name evidence="1" type="ORF">D6D85_06150</name>
</gene>
<keyword evidence="2" id="KW-1185">Reference proteome</keyword>
<proteinExistence type="predicted"/>
<evidence type="ECO:0000313" key="2">
    <source>
        <dbReference type="Proteomes" id="UP000277582"/>
    </source>
</evidence>
<dbReference type="Proteomes" id="UP000277582">
    <property type="component" value="Unassembled WGS sequence"/>
</dbReference>
<evidence type="ECO:0000313" key="1">
    <source>
        <dbReference type="EMBL" id="RSN75422.1"/>
    </source>
</evidence>
<dbReference type="EMBL" id="RCOS01000074">
    <property type="protein sequence ID" value="RSN75422.1"/>
    <property type="molecule type" value="Genomic_DNA"/>
</dbReference>
<organism evidence="1 2">
    <name type="scientific">Candidatus Methanodesulfokora washburnensis</name>
    <dbReference type="NCBI Taxonomy" id="2478471"/>
    <lineage>
        <taxon>Archaea</taxon>
        <taxon>Thermoproteota</taxon>
        <taxon>Candidatus Korarchaeia</taxon>
        <taxon>Candidatus Korarchaeia incertae sedis</taxon>
        <taxon>Candidatus Methanodesulfokora</taxon>
    </lineage>
</organism>
<sequence>MRIAKSFFEGVCYRLDGQYGVDSEGPFCLYKGEKIRLGKGRKYKYTISFLLKYSDLLKEKNLPFNPWPEPLHTGWLTDACADVIRLGRPDLLPTEDDINEWIRKREVIPVTYMRFR</sequence>
<comment type="caution">
    <text evidence="1">The sequence shown here is derived from an EMBL/GenBank/DDBJ whole genome shotgun (WGS) entry which is preliminary data.</text>
</comment>
<dbReference type="AlphaFoldDB" id="A0A429GNE5"/>
<dbReference type="RefSeq" id="WP_125671146.1">
    <property type="nucleotide sequence ID" value="NZ_RCOS01000074.1"/>
</dbReference>
<reference evidence="1 2" key="1">
    <citation type="submission" date="2018-10" db="EMBL/GenBank/DDBJ databases">
        <title>Co-occurring genomic capacity for anaerobic methane metabolism and dissimilatory sulfite reduction discovered in the Korarchaeota.</title>
        <authorList>
            <person name="Mckay L.J."/>
            <person name="Dlakic M."/>
            <person name="Fields M.W."/>
            <person name="Delmont T.O."/>
            <person name="Eren A.M."/>
            <person name="Jay Z.J."/>
            <person name="Klingelsmith K.B."/>
            <person name="Rusch D.B."/>
            <person name="Inskeep W.P."/>
        </authorList>
    </citation>
    <scope>NUCLEOTIDE SEQUENCE [LARGE SCALE GENOMIC DNA]</scope>
    <source>
        <strain evidence="1 2">MDKW</strain>
    </source>
</reference>